<keyword evidence="2" id="KW-0732">Signal</keyword>
<dbReference type="AlphaFoldDB" id="A0A9N9LX77"/>
<protein>
    <submittedName>
        <fullName evidence="3">Uncharacterized protein</fullName>
    </submittedName>
</protein>
<dbReference type="OrthoDB" id="10483311at2759"/>
<dbReference type="Proteomes" id="UP000701801">
    <property type="component" value="Unassembled WGS sequence"/>
</dbReference>
<dbReference type="EMBL" id="CAJVRM010000662">
    <property type="protein sequence ID" value="CAG8982598.1"/>
    <property type="molecule type" value="Genomic_DNA"/>
</dbReference>
<feature type="compositionally biased region" description="Low complexity" evidence="1">
    <location>
        <begin position="108"/>
        <end position="120"/>
    </location>
</feature>
<evidence type="ECO:0000256" key="1">
    <source>
        <dbReference type="SAM" id="MobiDB-lite"/>
    </source>
</evidence>
<gene>
    <name evidence="3" type="ORF">HYALB_00008090</name>
</gene>
<proteinExistence type="predicted"/>
<name>A0A9N9LX77_9HELO</name>
<evidence type="ECO:0000313" key="4">
    <source>
        <dbReference type="Proteomes" id="UP000701801"/>
    </source>
</evidence>
<feature type="chain" id="PRO_5040500622" evidence="2">
    <location>
        <begin position="20"/>
        <end position="176"/>
    </location>
</feature>
<sequence length="176" mass="19040">MLFPNICAATVVLSTLVAGYPLTANDEILSQLSARTAPPTIVIETSRDPPLSKRGGPISKLFGKKKPKPKGPTIDMINPPAYSAEELADMARIRKAMDSIIYSDKRPASSAKRPPSAAPADPQAKLGRRSFQKRGGSFSLFGKFKLDKNPAADEAEIERLRNVLDQRFGKSTSEAT</sequence>
<feature type="signal peptide" evidence="2">
    <location>
        <begin position="1"/>
        <end position="19"/>
    </location>
</feature>
<organism evidence="3 4">
    <name type="scientific">Hymenoscyphus albidus</name>
    <dbReference type="NCBI Taxonomy" id="595503"/>
    <lineage>
        <taxon>Eukaryota</taxon>
        <taxon>Fungi</taxon>
        <taxon>Dikarya</taxon>
        <taxon>Ascomycota</taxon>
        <taxon>Pezizomycotina</taxon>
        <taxon>Leotiomycetes</taxon>
        <taxon>Helotiales</taxon>
        <taxon>Helotiaceae</taxon>
        <taxon>Hymenoscyphus</taxon>
    </lineage>
</organism>
<evidence type="ECO:0000256" key="2">
    <source>
        <dbReference type="SAM" id="SignalP"/>
    </source>
</evidence>
<reference evidence="3" key="1">
    <citation type="submission" date="2021-07" db="EMBL/GenBank/DDBJ databases">
        <authorList>
            <person name="Durling M."/>
        </authorList>
    </citation>
    <scope>NUCLEOTIDE SEQUENCE</scope>
</reference>
<evidence type="ECO:0000313" key="3">
    <source>
        <dbReference type="EMBL" id="CAG8982598.1"/>
    </source>
</evidence>
<feature type="region of interest" description="Disordered" evidence="1">
    <location>
        <begin position="104"/>
        <end position="133"/>
    </location>
</feature>
<accession>A0A9N9LX77</accession>
<feature type="region of interest" description="Disordered" evidence="1">
    <location>
        <begin position="44"/>
        <end position="78"/>
    </location>
</feature>
<comment type="caution">
    <text evidence="3">The sequence shown here is derived from an EMBL/GenBank/DDBJ whole genome shotgun (WGS) entry which is preliminary data.</text>
</comment>
<keyword evidence="4" id="KW-1185">Reference proteome</keyword>